<proteinExistence type="predicted"/>
<accession>A0A8X6YT13</accession>
<comment type="caution">
    <text evidence="1">The sequence shown here is derived from an EMBL/GenBank/DDBJ whole genome shotgun (WGS) entry which is preliminary data.</text>
</comment>
<reference evidence="1" key="1">
    <citation type="submission" date="2020-08" db="EMBL/GenBank/DDBJ databases">
        <title>Multicomponent nature underlies the extraordinary mechanical properties of spider dragline silk.</title>
        <authorList>
            <person name="Kono N."/>
            <person name="Nakamura H."/>
            <person name="Mori M."/>
            <person name="Yoshida Y."/>
            <person name="Ohtoshi R."/>
            <person name="Malay A.D."/>
            <person name="Moran D.A.P."/>
            <person name="Tomita M."/>
            <person name="Numata K."/>
            <person name="Arakawa K."/>
        </authorList>
    </citation>
    <scope>NUCLEOTIDE SEQUENCE</scope>
</reference>
<dbReference type="EMBL" id="BMAV01022008">
    <property type="protein sequence ID" value="GFY76531.1"/>
    <property type="molecule type" value="Genomic_DNA"/>
</dbReference>
<name>A0A8X6YT13_9ARAC</name>
<dbReference type="AlphaFoldDB" id="A0A8X6YT13"/>
<gene>
    <name evidence="1" type="ORF">TNIN_251671</name>
</gene>
<sequence length="122" mass="14581">MATREHRTLSHSRRLINFPVHRFLIGSHIHVFVIGIRAPLFTIKEREEKEEKMDWKKLKRGWRFSFAKKGSENSHSRLMTDITPIYYSRDHGSKLKKHPLMKQSLTKWHWDADSVSTLITRD</sequence>
<dbReference type="Proteomes" id="UP000886998">
    <property type="component" value="Unassembled WGS sequence"/>
</dbReference>
<evidence type="ECO:0000313" key="2">
    <source>
        <dbReference type="Proteomes" id="UP000886998"/>
    </source>
</evidence>
<evidence type="ECO:0000313" key="1">
    <source>
        <dbReference type="EMBL" id="GFY76531.1"/>
    </source>
</evidence>
<protein>
    <submittedName>
        <fullName evidence="1">Uncharacterized protein</fullName>
    </submittedName>
</protein>
<organism evidence="1 2">
    <name type="scientific">Trichonephila inaurata madagascariensis</name>
    <dbReference type="NCBI Taxonomy" id="2747483"/>
    <lineage>
        <taxon>Eukaryota</taxon>
        <taxon>Metazoa</taxon>
        <taxon>Ecdysozoa</taxon>
        <taxon>Arthropoda</taxon>
        <taxon>Chelicerata</taxon>
        <taxon>Arachnida</taxon>
        <taxon>Araneae</taxon>
        <taxon>Araneomorphae</taxon>
        <taxon>Entelegynae</taxon>
        <taxon>Araneoidea</taxon>
        <taxon>Nephilidae</taxon>
        <taxon>Trichonephila</taxon>
        <taxon>Trichonephila inaurata</taxon>
    </lineage>
</organism>
<keyword evidence="2" id="KW-1185">Reference proteome</keyword>